<organism evidence="4 5">
    <name type="scientific">Apodospora peruviana</name>
    <dbReference type="NCBI Taxonomy" id="516989"/>
    <lineage>
        <taxon>Eukaryota</taxon>
        <taxon>Fungi</taxon>
        <taxon>Dikarya</taxon>
        <taxon>Ascomycota</taxon>
        <taxon>Pezizomycotina</taxon>
        <taxon>Sordariomycetes</taxon>
        <taxon>Sordariomycetidae</taxon>
        <taxon>Sordariales</taxon>
        <taxon>Lasiosphaeriaceae</taxon>
        <taxon>Apodospora</taxon>
    </lineage>
</organism>
<dbReference type="Proteomes" id="UP001283341">
    <property type="component" value="Unassembled WGS sequence"/>
</dbReference>
<sequence>MQFKSLSGLLAAAAVTSACTLPTSTISNTFAGPIRVQVQNASYPAVNNLYMNLLAAGGGDQHLFVGPVGTPTYDLDLTAGSIGHGVIHAVIGGEDSTIDDTTKMFMTERGDPRALFQPVWACNPETDAVQINLNFVGKQNAPPGGWICVRPTFDGAHEFRYYPPNNSKFDPNRFCIKVQLVLVPQGTTTVSTVSTTSTTSTTSSSSSSTSTTLTTSTTSSSSSSTTSTTSTSSSSSSSTTSSSSSSSSTSSTSTTSSTSSSSSSSTSSTGTPTPLPYTDMTANGFRFIGCAPEERRATDGPGRVLPSALYAEDTMTNEKCMAFCATHGYAYAGTEYRRECWCGNGPIAPGRVPGTTLASLAGCNFSCMGNTAQICGGDSWLSLYQKCPTGGPCVNNVFT</sequence>
<feature type="chain" id="PRO_5042246202" evidence="2">
    <location>
        <begin position="19"/>
        <end position="399"/>
    </location>
</feature>
<dbReference type="Pfam" id="PF01822">
    <property type="entry name" value="WSC"/>
    <property type="match status" value="1"/>
</dbReference>
<reference evidence="4" key="1">
    <citation type="journal article" date="2023" name="Mol. Phylogenet. Evol.">
        <title>Genome-scale phylogeny and comparative genomics of the fungal order Sordariales.</title>
        <authorList>
            <person name="Hensen N."/>
            <person name="Bonometti L."/>
            <person name="Westerberg I."/>
            <person name="Brannstrom I.O."/>
            <person name="Guillou S."/>
            <person name="Cros-Aarteil S."/>
            <person name="Calhoun S."/>
            <person name="Haridas S."/>
            <person name="Kuo A."/>
            <person name="Mondo S."/>
            <person name="Pangilinan J."/>
            <person name="Riley R."/>
            <person name="LaButti K."/>
            <person name="Andreopoulos B."/>
            <person name="Lipzen A."/>
            <person name="Chen C."/>
            <person name="Yan M."/>
            <person name="Daum C."/>
            <person name="Ng V."/>
            <person name="Clum A."/>
            <person name="Steindorff A."/>
            <person name="Ohm R.A."/>
            <person name="Martin F."/>
            <person name="Silar P."/>
            <person name="Natvig D.O."/>
            <person name="Lalanne C."/>
            <person name="Gautier V."/>
            <person name="Ament-Velasquez S.L."/>
            <person name="Kruys A."/>
            <person name="Hutchinson M.I."/>
            <person name="Powell A.J."/>
            <person name="Barry K."/>
            <person name="Miller A.N."/>
            <person name="Grigoriev I.V."/>
            <person name="Debuchy R."/>
            <person name="Gladieux P."/>
            <person name="Hiltunen Thoren M."/>
            <person name="Johannesson H."/>
        </authorList>
    </citation>
    <scope>NUCLEOTIDE SEQUENCE</scope>
    <source>
        <strain evidence="4">CBS 118394</strain>
    </source>
</reference>
<dbReference type="GO" id="GO:0003729">
    <property type="term" value="F:mRNA binding"/>
    <property type="evidence" value="ECO:0007669"/>
    <property type="project" value="TreeGrafter"/>
</dbReference>
<dbReference type="Pfam" id="PF25486">
    <property type="entry name" value="DUF7909"/>
    <property type="match status" value="1"/>
</dbReference>
<comment type="caution">
    <text evidence="4">The sequence shown here is derived from an EMBL/GenBank/DDBJ whole genome shotgun (WGS) entry which is preliminary data.</text>
</comment>
<dbReference type="PANTHER" id="PTHR34755">
    <property type="entry name" value="SERINE/ARGININE REPETITIVE MATRIX PROTEIN 3-RELATED"/>
    <property type="match status" value="1"/>
</dbReference>
<dbReference type="InterPro" id="IPR002889">
    <property type="entry name" value="WSC_carb-bd"/>
</dbReference>
<feature type="signal peptide" evidence="2">
    <location>
        <begin position="1"/>
        <end position="18"/>
    </location>
</feature>
<dbReference type="InterPro" id="IPR057231">
    <property type="entry name" value="DUF7909"/>
</dbReference>
<dbReference type="SMART" id="SM00321">
    <property type="entry name" value="WSC"/>
    <property type="match status" value="1"/>
</dbReference>
<dbReference type="PROSITE" id="PS51257">
    <property type="entry name" value="PROKAR_LIPOPROTEIN"/>
    <property type="match status" value="1"/>
</dbReference>
<dbReference type="InterPro" id="IPR052109">
    <property type="entry name" value="SRRM_Domain-Containing"/>
</dbReference>
<keyword evidence="2" id="KW-0732">Signal</keyword>
<keyword evidence="5" id="KW-1185">Reference proteome</keyword>
<evidence type="ECO:0000259" key="3">
    <source>
        <dbReference type="PROSITE" id="PS51212"/>
    </source>
</evidence>
<accession>A0AAE0M4X8</accession>
<feature type="region of interest" description="Disordered" evidence="1">
    <location>
        <begin position="187"/>
        <end position="278"/>
    </location>
</feature>
<name>A0AAE0M4X8_9PEZI</name>
<proteinExistence type="predicted"/>
<evidence type="ECO:0000256" key="1">
    <source>
        <dbReference type="SAM" id="MobiDB-lite"/>
    </source>
</evidence>
<feature type="compositionally biased region" description="Low complexity" evidence="1">
    <location>
        <begin position="187"/>
        <end position="269"/>
    </location>
</feature>
<protein>
    <submittedName>
        <fullName evidence="4">Carbohydrate-binding WSC domain protein</fullName>
    </submittedName>
</protein>
<reference evidence="4" key="2">
    <citation type="submission" date="2023-06" db="EMBL/GenBank/DDBJ databases">
        <authorList>
            <consortium name="Lawrence Berkeley National Laboratory"/>
            <person name="Haridas S."/>
            <person name="Hensen N."/>
            <person name="Bonometti L."/>
            <person name="Westerberg I."/>
            <person name="Brannstrom I.O."/>
            <person name="Guillou S."/>
            <person name="Cros-Aarteil S."/>
            <person name="Calhoun S."/>
            <person name="Kuo A."/>
            <person name="Mondo S."/>
            <person name="Pangilinan J."/>
            <person name="Riley R."/>
            <person name="Labutti K."/>
            <person name="Andreopoulos B."/>
            <person name="Lipzen A."/>
            <person name="Chen C."/>
            <person name="Yanf M."/>
            <person name="Daum C."/>
            <person name="Ng V."/>
            <person name="Clum A."/>
            <person name="Steindorff A."/>
            <person name="Ohm R."/>
            <person name="Martin F."/>
            <person name="Silar P."/>
            <person name="Natvig D."/>
            <person name="Lalanne C."/>
            <person name="Gautier V."/>
            <person name="Ament-Velasquez S.L."/>
            <person name="Kruys A."/>
            <person name="Hutchinson M.I."/>
            <person name="Powell A.J."/>
            <person name="Barry K."/>
            <person name="Miller A.N."/>
            <person name="Grigoriev I.V."/>
            <person name="Debuchy R."/>
            <person name="Gladieux P."/>
            <person name="Thoren M.H."/>
            <person name="Johannesson H."/>
        </authorList>
    </citation>
    <scope>NUCLEOTIDE SEQUENCE</scope>
    <source>
        <strain evidence="4">CBS 118394</strain>
    </source>
</reference>
<evidence type="ECO:0000313" key="4">
    <source>
        <dbReference type="EMBL" id="KAK3319130.1"/>
    </source>
</evidence>
<dbReference type="EMBL" id="JAUEDM010000004">
    <property type="protein sequence ID" value="KAK3319130.1"/>
    <property type="molecule type" value="Genomic_DNA"/>
</dbReference>
<dbReference type="PANTHER" id="PTHR34755:SF3">
    <property type="entry name" value="SERINE_ARGININE REPETITIVE MATRIX PROTEIN 2"/>
    <property type="match status" value="1"/>
</dbReference>
<dbReference type="AlphaFoldDB" id="A0AAE0M4X8"/>
<evidence type="ECO:0000256" key="2">
    <source>
        <dbReference type="SAM" id="SignalP"/>
    </source>
</evidence>
<dbReference type="PROSITE" id="PS51212">
    <property type="entry name" value="WSC"/>
    <property type="match status" value="1"/>
</dbReference>
<feature type="domain" description="WSC" evidence="3">
    <location>
        <begin position="284"/>
        <end position="387"/>
    </location>
</feature>
<gene>
    <name evidence="4" type="ORF">B0H66DRAFT_603687</name>
</gene>
<evidence type="ECO:0000313" key="5">
    <source>
        <dbReference type="Proteomes" id="UP001283341"/>
    </source>
</evidence>